<sequence length="427" mass="46851">MDASRQTSIVLKGSPKLPLQLAPQIERLLHGKIELCEVQSLIIPLIATQRDILAISTPGLGVTTACVYGIMNALCLDATTEPGPKAIILLPTRELAIQVYETFERLRPAHKLQIQMKISHSDHPTSDGTSAHFDVVVGTPGKVLGAVQSGALSLDSVRYYMFDEVWSLLGDTGEGEQRLDTLARLIAPILSQKKTIIFTNRLDEAEAVQESLSARFPGRAIGLLAKSIGTYNREVHLDAFQRGQYYALVTCRLFYAGVDLSSEISCVVFYTPPPTITHTITGRLRLTAAGGEMITILDPEAKDEVERMEYIRGELRDLQHSRASVFDNTTDLQPSLNSSTAASSKLIIRGLANDVNVRILMGALQHFRPVRVQVEPAKLNNPKSVTTAFVWFPTEPLATLCLREIDGARLCGTMVMAGYALEKQGKR</sequence>
<comment type="catalytic activity">
    <reaction evidence="7">
        <text>ATP + H2O = ADP + phosphate + H(+)</text>
        <dbReference type="Rhea" id="RHEA:13065"/>
        <dbReference type="ChEBI" id="CHEBI:15377"/>
        <dbReference type="ChEBI" id="CHEBI:15378"/>
        <dbReference type="ChEBI" id="CHEBI:30616"/>
        <dbReference type="ChEBI" id="CHEBI:43474"/>
        <dbReference type="ChEBI" id="CHEBI:456216"/>
        <dbReference type="EC" id="3.6.4.13"/>
    </reaction>
</comment>
<dbReference type="Pfam" id="PF00270">
    <property type="entry name" value="DEAD"/>
    <property type="match status" value="1"/>
</dbReference>
<keyword evidence="10" id="KW-1185">Reference proteome</keyword>
<dbReference type="SUPFAM" id="SSF54928">
    <property type="entry name" value="RNA-binding domain, RBD"/>
    <property type="match status" value="1"/>
</dbReference>
<dbReference type="SMART" id="SM00487">
    <property type="entry name" value="DEXDc"/>
    <property type="match status" value="1"/>
</dbReference>
<dbReference type="InterPro" id="IPR011545">
    <property type="entry name" value="DEAD/DEAH_box_helicase_dom"/>
</dbReference>
<dbReference type="InterPro" id="IPR014001">
    <property type="entry name" value="Helicase_ATP-bd"/>
</dbReference>
<feature type="domain" description="Helicase ATP-binding" evidence="8">
    <location>
        <begin position="43"/>
        <end position="220"/>
    </location>
</feature>
<organism evidence="9 10">
    <name type="scientific">Aspergillus campestris (strain IBT 28561)</name>
    <dbReference type="NCBI Taxonomy" id="1392248"/>
    <lineage>
        <taxon>Eukaryota</taxon>
        <taxon>Fungi</taxon>
        <taxon>Dikarya</taxon>
        <taxon>Ascomycota</taxon>
        <taxon>Pezizomycotina</taxon>
        <taxon>Eurotiomycetes</taxon>
        <taxon>Eurotiomycetidae</taxon>
        <taxon>Eurotiales</taxon>
        <taxon>Aspergillaceae</taxon>
        <taxon>Aspergillus</taxon>
        <taxon>Aspergillus subgen. Circumdati</taxon>
    </lineage>
</organism>
<keyword evidence="3 9" id="KW-0378">Hydrolase</keyword>
<dbReference type="GO" id="GO:0016787">
    <property type="term" value="F:hydrolase activity"/>
    <property type="evidence" value="ECO:0007669"/>
    <property type="project" value="UniProtKB-KW"/>
</dbReference>
<dbReference type="GO" id="GO:0003723">
    <property type="term" value="F:RNA binding"/>
    <property type="evidence" value="ECO:0007669"/>
    <property type="project" value="UniProtKB-KW"/>
</dbReference>
<dbReference type="EMBL" id="MSFM01000008">
    <property type="protein sequence ID" value="PKY03024.1"/>
    <property type="molecule type" value="Genomic_DNA"/>
</dbReference>
<accession>A0A2I1CZH1</accession>
<dbReference type="EC" id="3.6.4.13" evidence="1"/>
<reference evidence="9" key="1">
    <citation type="submission" date="2016-12" db="EMBL/GenBank/DDBJ databases">
        <title>The genomes of Aspergillus section Nigri reveals drivers in fungal speciation.</title>
        <authorList>
            <consortium name="DOE Joint Genome Institute"/>
            <person name="Vesth T.C."/>
            <person name="Nybo J."/>
            <person name="Theobald S."/>
            <person name="Brandl J."/>
            <person name="Frisvad J.C."/>
            <person name="Nielsen K.F."/>
            <person name="Lyhne E.K."/>
            <person name="Kogle M.E."/>
            <person name="Kuo A."/>
            <person name="Riley R."/>
            <person name="Clum A."/>
            <person name="Nolan M."/>
            <person name="Lipzen A."/>
            <person name="Salamov A."/>
            <person name="Henrissat B."/>
            <person name="Wiebenga A."/>
            <person name="De vries R.P."/>
            <person name="Grigoriev I.V."/>
            <person name="Mortensen U.H."/>
            <person name="Andersen M.R."/>
            <person name="Baker S.E."/>
        </authorList>
    </citation>
    <scope>NUCLEOTIDE SEQUENCE</scope>
    <source>
        <strain evidence="9">IBT 28561</strain>
    </source>
</reference>
<dbReference type="InterPro" id="IPR012677">
    <property type="entry name" value="Nucleotide-bd_a/b_plait_sf"/>
</dbReference>
<dbReference type="PANTHER" id="PTHR47959">
    <property type="entry name" value="ATP-DEPENDENT RNA HELICASE RHLE-RELATED"/>
    <property type="match status" value="1"/>
</dbReference>
<dbReference type="GO" id="GO:0003724">
    <property type="term" value="F:RNA helicase activity"/>
    <property type="evidence" value="ECO:0007669"/>
    <property type="project" value="UniProtKB-EC"/>
</dbReference>
<comment type="caution">
    <text evidence="9">The sequence shown here is derived from an EMBL/GenBank/DDBJ whole genome shotgun (WGS) entry which is preliminary data.</text>
</comment>
<dbReference type="GO" id="GO:0005829">
    <property type="term" value="C:cytosol"/>
    <property type="evidence" value="ECO:0007669"/>
    <property type="project" value="TreeGrafter"/>
</dbReference>
<gene>
    <name evidence="9" type="ORF">P168DRAFT_328116</name>
</gene>
<evidence type="ECO:0000313" key="10">
    <source>
        <dbReference type="Proteomes" id="UP000234254"/>
    </source>
</evidence>
<keyword evidence="2" id="KW-0547">Nucleotide-binding</keyword>
<dbReference type="RefSeq" id="XP_024691618.1">
    <property type="nucleotide sequence ID" value="XM_024841319.1"/>
</dbReference>
<protein>
    <recommendedName>
        <fullName evidence="1">RNA helicase</fullName>
        <ecNumber evidence="1">3.6.4.13</ecNumber>
    </recommendedName>
</protein>
<dbReference type="InterPro" id="IPR050079">
    <property type="entry name" value="DEAD_box_RNA_helicase"/>
</dbReference>
<evidence type="ECO:0000256" key="1">
    <source>
        <dbReference type="ARBA" id="ARBA00012552"/>
    </source>
</evidence>
<name>A0A2I1CZH1_ASPC2</name>
<dbReference type="VEuPathDB" id="FungiDB:P168DRAFT_328116"/>
<dbReference type="PROSITE" id="PS51192">
    <property type="entry name" value="HELICASE_ATP_BIND_1"/>
    <property type="match status" value="1"/>
</dbReference>
<dbReference type="InterPro" id="IPR027417">
    <property type="entry name" value="P-loop_NTPase"/>
</dbReference>
<dbReference type="GO" id="GO:0005524">
    <property type="term" value="F:ATP binding"/>
    <property type="evidence" value="ECO:0007669"/>
    <property type="project" value="UniProtKB-KW"/>
</dbReference>
<evidence type="ECO:0000256" key="4">
    <source>
        <dbReference type="ARBA" id="ARBA00022806"/>
    </source>
</evidence>
<keyword evidence="5" id="KW-0067">ATP-binding</keyword>
<evidence type="ECO:0000256" key="6">
    <source>
        <dbReference type="ARBA" id="ARBA00022884"/>
    </source>
</evidence>
<dbReference type="SUPFAM" id="SSF52540">
    <property type="entry name" value="P-loop containing nucleoside triphosphate hydrolases"/>
    <property type="match status" value="1"/>
</dbReference>
<dbReference type="Gene3D" id="3.30.70.330">
    <property type="match status" value="1"/>
</dbReference>
<evidence type="ECO:0000256" key="5">
    <source>
        <dbReference type="ARBA" id="ARBA00022840"/>
    </source>
</evidence>
<evidence type="ECO:0000256" key="7">
    <source>
        <dbReference type="ARBA" id="ARBA00047984"/>
    </source>
</evidence>
<dbReference type="PANTHER" id="PTHR47959:SF1">
    <property type="entry name" value="ATP-DEPENDENT RNA HELICASE DBPA"/>
    <property type="match status" value="1"/>
</dbReference>
<dbReference type="OrthoDB" id="4444689at2759"/>
<proteinExistence type="predicted"/>
<dbReference type="AlphaFoldDB" id="A0A2I1CZH1"/>
<evidence type="ECO:0000313" key="9">
    <source>
        <dbReference type="EMBL" id="PKY03024.1"/>
    </source>
</evidence>
<evidence type="ECO:0000256" key="2">
    <source>
        <dbReference type="ARBA" id="ARBA00022741"/>
    </source>
</evidence>
<keyword evidence="6" id="KW-0694">RNA-binding</keyword>
<dbReference type="Gene3D" id="3.40.50.300">
    <property type="entry name" value="P-loop containing nucleotide triphosphate hydrolases"/>
    <property type="match status" value="1"/>
</dbReference>
<dbReference type="InterPro" id="IPR035979">
    <property type="entry name" value="RBD_domain_sf"/>
</dbReference>
<keyword evidence="4" id="KW-0347">Helicase</keyword>
<dbReference type="Proteomes" id="UP000234254">
    <property type="component" value="Unassembled WGS sequence"/>
</dbReference>
<evidence type="ECO:0000259" key="8">
    <source>
        <dbReference type="PROSITE" id="PS51192"/>
    </source>
</evidence>
<dbReference type="GeneID" id="36548843"/>
<evidence type="ECO:0000256" key="3">
    <source>
        <dbReference type="ARBA" id="ARBA00022801"/>
    </source>
</evidence>